<accession>A0A7C4HCB6</accession>
<dbReference type="Pfam" id="PF10120">
    <property type="entry name" value="ThiN"/>
    <property type="match status" value="1"/>
</dbReference>
<dbReference type="PANTHER" id="PTHR40730">
    <property type="entry name" value="TRANSCRIPTIONAL REGULATOR PROTEIN-LIKE PROTEIN"/>
    <property type="match status" value="1"/>
</dbReference>
<dbReference type="AlphaFoldDB" id="A0A7C4HCB6"/>
<comment type="caution">
    <text evidence="2">The sequence shown here is derived from an EMBL/GenBank/DDBJ whole genome shotgun (WGS) entry which is preliminary data.</text>
</comment>
<reference evidence="2" key="1">
    <citation type="journal article" date="2020" name="mSystems">
        <title>Genome- and Community-Level Interaction Insights into Carbon Utilization and Element Cycling Functions of Hydrothermarchaeota in Hydrothermal Sediment.</title>
        <authorList>
            <person name="Zhou Z."/>
            <person name="Liu Y."/>
            <person name="Xu W."/>
            <person name="Pan J."/>
            <person name="Luo Z.H."/>
            <person name="Li M."/>
        </authorList>
    </citation>
    <scope>NUCLEOTIDE SEQUENCE [LARGE SCALE GENOMIC DNA]</scope>
    <source>
        <strain evidence="2">SpSt-642</strain>
    </source>
</reference>
<dbReference type="SUPFAM" id="SSF53639">
    <property type="entry name" value="AraD/HMP-PK domain-like"/>
    <property type="match status" value="1"/>
</dbReference>
<proteinExistence type="predicted"/>
<evidence type="ECO:0000313" key="2">
    <source>
        <dbReference type="EMBL" id="HGM59249.1"/>
    </source>
</evidence>
<dbReference type="InterPro" id="IPR019293">
    <property type="entry name" value="ThiN"/>
</dbReference>
<feature type="domain" description="Thiamine-phosphate synthase ThiN" evidence="1">
    <location>
        <begin position="128"/>
        <end position="275"/>
    </location>
</feature>
<protein>
    <submittedName>
        <fullName evidence="2">Fis family transcriptional regulator</fullName>
    </submittedName>
</protein>
<gene>
    <name evidence="2" type="ORF">ENU14_06680</name>
</gene>
<name>A0A7C4HCB6_STAMA</name>
<dbReference type="PANTHER" id="PTHR40730:SF4">
    <property type="entry name" value="TRANSCRIPTIONAL REGULATOR"/>
    <property type="match status" value="1"/>
</dbReference>
<organism evidence="2">
    <name type="scientific">Staphylothermus marinus</name>
    <dbReference type="NCBI Taxonomy" id="2280"/>
    <lineage>
        <taxon>Archaea</taxon>
        <taxon>Thermoproteota</taxon>
        <taxon>Thermoprotei</taxon>
        <taxon>Desulfurococcales</taxon>
        <taxon>Desulfurococcaceae</taxon>
        <taxon>Staphylothermus</taxon>
    </lineage>
</organism>
<dbReference type="EMBL" id="DTBJ01000057">
    <property type="protein sequence ID" value="HGM59249.1"/>
    <property type="molecule type" value="Genomic_DNA"/>
</dbReference>
<evidence type="ECO:0000259" key="1">
    <source>
        <dbReference type="Pfam" id="PF10120"/>
    </source>
</evidence>
<dbReference type="Gene3D" id="3.40.225.10">
    <property type="entry name" value="Class II aldolase/adducin N-terminal domain"/>
    <property type="match status" value="1"/>
</dbReference>
<sequence>MVIIHEIASKKILPIIRGILVHELKNRGFSQYRISQILGITQPQVNKYLSKPIEYYYKGVVNLGFNAENVSYLISLLVSTIVNGYMDKYIILINSILHKLAIEYLCREHREICIGDRIGDPYIEYYREWVERILNINNIVLLIPEVGSNIVFAPFKPKDYSDVIGLTGRIVKAGVNVKLAGEPMYGGSRHLARTLILASNYNSRVKIAMNIIVFKNIEKLGSEYNIVYSGPHDSIDSFWINIEKKLVNKPDILVDQGGYGLEPVTYLFVDSFENLEIILKKIINLLVKDRFE</sequence>
<dbReference type="InterPro" id="IPR036409">
    <property type="entry name" value="Aldolase_II/adducin_N_sf"/>
</dbReference>